<dbReference type="EMBL" id="CP099397">
    <property type="protein sequence ID" value="USR42070.1"/>
    <property type="molecule type" value="Genomic_DNA"/>
</dbReference>
<dbReference type="GeneID" id="300081669"/>
<dbReference type="Proteomes" id="UP001054897">
    <property type="component" value="Chromosome"/>
</dbReference>
<protein>
    <submittedName>
        <fullName evidence="1">Integrase</fullName>
    </submittedName>
</protein>
<evidence type="ECO:0000313" key="2">
    <source>
        <dbReference type="Proteomes" id="UP001054897"/>
    </source>
</evidence>
<name>A0ABY5ADX3_9GAMM</name>
<keyword evidence="2" id="KW-1185">Reference proteome</keyword>
<dbReference type="RefSeq" id="WP_252576765.1">
    <property type="nucleotide sequence ID" value="NZ_CP099397.1"/>
</dbReference>
<gene>
    <name evidence="1" type="ORF">L1F06_011820</name>
</gene>
<accession>A0ABY5ADX3</accession>
<proteinExistence type="predicted"/>
<dbReference type="SUPFAM" id="SSF56349">
    <property type="entry name" value="DNA breaking-rejoining enzymes"/>
    <property type="match status" value="1"/>
</dbReference>
<sequence>MFSPSIGVENDFLWGRQFLSRHTRFPGTYNSYRAIIERLLLWSWISESKSVLTLNRSDFGRFCSFCEQPPESWIGGGRPARFVNTNSGRVQNDSWRPFDASGQAGSDNYKPFTGTIRQVQSISSSFFNFLHANDAAAVNPVVMSRSKNGRADKRHQPSRHLLTPEQISTVIDVLERLAVIDATLERPLFIVAATVYMCLHGTDLASTDSYCPTMSCFVMEEDNWWFIIDRPGSSPHKLSVPSHFLPYLKRYRISRGLLPLPGRNEGEPLLHSNRGRLGLCERHIREVVSDALKQVHSDISEREGNCADWNMLLSSNMRFLKDSGAKMAALTHSPSELQRNLRSESLAYTYGRYYADS</sequence>
<organism evidence="1 2">
    <name type="scientific">Ectopseudomonas hydrolytica</name>
    <dbReference type="NCBI Taxonomy" id="2493633"/>
    <lineage>
        <taxon>Bacteria</taxon>
        <taxon>Pseudomonadati</taxon>
        <taxon>Pseudomonadota</taxon>
        <taxon>Gammaproteobacteria</taxon>
        <taxon>Pseudomonadales</taxon>
        <taxon>Pseudomonadaceae</taxon>
        <taxon>Ectopseudomonas</taxon>
    </lineage>
</organism>
<dbReference type="InterPro" id="IPR011010">
    <property type="entry name" value="DNA_brk_join_enz"/>
</dbReference>
<reference evidence="1" key="1">
    <citation type="submission" date="2022-06" db="EMBL/GenBank/DDBJ databases">
        <title>Complete genome of Pseudomonas hydrolytica DSWY01T.</title>
        <authorList>
            <person name="Jung J."/>
            <person name="Jeon C.O."/>
        </authorList>
    </citation>
    <scope>NUCLEOTIDE SEQUENCE</scope>
    <source>
        <strain evidence="1">DSWY01</strain>
    </source>
</reference>
<evidence type="ECO:0000313" key="1">
    <source>
        <dbReference type="EMBL" id="USR42070.1"/>
    </source>
</evidence>